<keyword evidence="4" id="KW-1185">Reference proteome</keyword>
<dbReference type="PANTHER" id="PTHR13037:SF24">
    <property type="entry name" value="POLYCOMB PROTEIN PCL-RELATED"/>
    <property type="match status" value="1"/>
</dbReference>
<feature type="compositionally biased region" description="Pro residues" evidence="2">
    <location>
        <begin position="198"/>
        <end position="212"/>
    </location>
</feature>
<feature type="region of interest" description="Disordered" evidence="2">
    <location>
        <begin position="284"/>
        <end position="387"/>
    </location>
</feature>
<dbReference type="InParanoid" id="A0A1Y2ETB8"/>
<dbReference type="PANTHER" id="PTHR13037">
    <property type="entry name" value="FORMIN"/>
    <property type="match status" value="1"/>
</dbReference>
<feature type="region of interest" description="Disordered" evidence="2">
    <location>
        <begin position="633"/>
        <end position="708"/>
    </location>
</feature>
<evidence type="ECO:0000256" key="1">
    <source>
        <dbReference type="ARBA" id="ARBA00022581"/>
    </source>
</evidence>
<evidence type="ECO:0000313" key="4">
    <source>
        <dbReference type="Proteomes" id="UP000193467"/>
    </source>
</evidence>
<feature type="region of interest" description="Disordered" evidence="2">
    <location>
        <begin position="997"/>
        <end position="1023"/>
    </location>
</feature>
<feature type="compositionally biased region" description="Polar residues" evidence="2">
    <location>
        <begin position="100"/>
        <end position="121"/>
    </location>
</feature>
<feature type="region of interest" description="Disordered" evidence="2">
    <location>
        <begin position="905"/>
        <end position="927"/>
    </location>
</feature>
<organism evidence="3 4">
    <name type="scientific">Leucosporidium creatinivorum</name>
    <dbReference type="NCBI Taxonomy" id="106004"/>
    <lineage>
        <taxon>Eukaryota</taxon>
        <taxon>Fungi</taxon>
        <taxon>Dikarya</taxon>
        <taxon>Basidiomycota</taxon>
        <taxon>Pucciniomycotina</taxon>
        <taxon>Microbotryomycetes</taxon>
        <taxon>Leucosporidiales</taxon>
        <taxon>Leucosporidium</taxon>
    </lineage>
</organism>
<feature type="region of interest" description="Disordered" evidence="2">
    <location>
        <begin position="522"/>
        <end position="588"/>
    </location>
</feature>
<name>A0A1Y2ETB8_9BASI</name>
<keyword evidence="1" id="KW-0945">Host-virus interaction</keyword>
<dbReference type="Proteomes" id="UP000193467">
    <property type="component" value="Unassembled WGS sequence"/>
</dbReference>
<evidence type="ECO:0000256" key="2">
    <source>
        <dbReference type="SAM" id="MobiDB-lite"/>
    </source>
</evidence>
<accession>A0A1Y2ETB8</accession>
<feature type="region of interest" description="Disordered" evidence="2">
    <location>
        <begin position="65"/>
        <end position="121"/>
    </location>
</feature>
<feature type="compositionally biased region" description="Pro residues" evidence="2">
    <location>
        <begin position="664"/>
        <end position="674"/>
    </location>
</feature>
<dbReference type="STRING" id="106004.A0A1Y2ETB8"/>
<feature type="region of interest" description="Disordered" evidence="2">
    <location>
        <begin position="194"/>
        <end position="213"/>
    </location>
</feature>
<feature type="compositionally biased region" description="Basic and acidic residues" evidence="2">
    <location>
        <begin position="917"/>
        <end position="927"/>
    </location>
</feature>
<sequence>MDLVHLHPLEFELTSKASLASLSPLELALVQLHPNTDDQLTHHARKLWHHLRLKAEPHEIAAFSSTRAPVAAAPSGTSFDDGFGRAGDQHQHQPQQQPHTLQYPSTQPSQRYRNPLPTSQRSVPAAFAELVDILRAEGRRGNSQPLVEEAEYEWTRKTRSDRQSFKKHLLQAEGAGVVKKWKDRRTGDEWLELVSESTPPPASPPSPPPQPIKPVLTSTNFHLADLDFPLPPSLEALSSAQLVCLQFREGFFPKKIWDDHGGLTGEQVVEDLLLKRATRDRGKGLRWKEVASSSRRTSMSDSRRSSATAGASLRSGSFDHPPPTPDSPPTSFHELKGRPEPLPPSQRPRRRSSRSRSPPPRKTKSRLEDDRCPPDARRLSRNYSPEETQSIASLRLDAFDTIPASTSPSDLGDDLDERRIPRALSDSFYTLRVTTSSSRLDREAILDGLPRRLAPDLLDLKPMQGWLAWRNEDDAADARECLNQQLDERLDVHAHWAKSREWLWVAVHPSLRLRLRAEAEQARRKATVPSEDERPSKSSRKSAKTESVRIKRRESCANLRQDTPEPLDERSSSTARSAIEVDAGKEEQREHRVCVLPRLLRTVAAIITTIPIPIPIPIAIALNMTVARSARRRLSLQRTSKHRRDCSKPRRGHRSPAPARRDQPAPPSPSPRRPSPSRRNEGRFSPPPRQHSSPPPRSPSQPPLDPLAPVPVEIIKTLPQLRLSFSSLPRDLLHQDALHVLFCERFRAVGWQYESPRRFNLIFLLVFHGQKDLDAATRWFQGPAAAYWSSNHLGVQPIHPNAIEESWTWSKMTKAFRESWGIYVETRDPGRRCGEGKPWREFGWEIKKRIELGERDARFESTRWAPPSLARPATFAHPALGAEQYFWSGPSAASRRTWIANTMLGDSDGDARGTSASHDDMDRPQDETKRFQLDYYGPPREEPQQQQSGLQEGEIVDPPSVAENALDAAFARSPSPLNLDHDQELKDCDQSLLNHEHEKATDSQAPLDDPSASRSSHDHSHPAIVDVTSSSNLVSASDSNPVDIAGAVQEGASEQELIAEVGVEMRSESVDEGLADALKEGEGEEGMVMKCEGGEVREVEGEVEVEIEEKAEKVDATD</sequence>
<comment type="caution">
    <text evidence="3">The sequence shown here is derived from an EMBL/GenBank/DDBJ whole genome shotgun (WGS) entry which is preliminary data.</text>
</comment>
<evidence type="ECO:0000313" key="3">
    <source>
        <dbReference type="EMBL" id="ORY74554.1"/>
    </source>
</evidence>
<feature type="compositionally biased region" description="Basic residues" evidence="2">
    <location>
        <begin position="347"/>
        <end position="364"/>
    </location>
</feature>
<reference evidence="3 4" key="1">
    <citation type="submission" date="2016-07" db="EMBL/GenBank/DDBJ databases">
        <title>Pervasive Adenine N6-methylation of Active Genes in Fungi.</title>
        <authorList>
            <consortium name="DOE Joint Genome Institute"/>
            <person name="Mondo S.J."/>
            <person name="Dannebaum R.O."/>
            <person name="Kuo R.C."/>
            <person name="Labutti K."/>
            <person name="Haridas S."/>
            <person name="Kuo A."/>
            <person name="Salamov A."/>
            <person name="Ahrendt S.R."/>
            <person name="Lipzen A."/>
            <person name="Sullivan W."/>
            <person name="Andreopoulos W.B."/>
            <person name="Clum A."/>
            <person name="Lindquist E."/>
            <person name="Daum C."/>
            <person name="Ramamoorthy G.K."/>
            <person name="Gryganskyi A."/>
            <person name="Culley D."/>
            <person name="Magnuson J.K."/>
            <person name="James T.Y."/>
            <person name="O'Malley M.A."/>
            <person name="Stajich J.E."/>
            <person name="Spatafora J.W."/>
            <person name="Visel A."/>
            <person name="Grigoriev I.V."/>
        </authorList>
    </citation>
    <scope>NUCLEOTIDE SEQUENCE [LARGE SCALE GENOMIC DNA]</scope>
    <source>
        <strain evidence="3 4">62-1032</strain>
    </source>
</reference>
<feature type="compositionally biased region" description="Basic and acidic residues" evidence="2">
    <location>
        <begin position="365"/>
        <end position="378"/>
    </location>
</feature>
<feature type="compositionally biased region" description="Pro residues" evidence="2">
    <location>
        <begin position="685"/>
        <end position="708"/>
    </location>
</feature>
<gene>
    <name evidence="3" type="ORF">BCR35DRAFT_333391</name>
</gene>
<dbReference type="AlphaFoldDB" id="A0A1Y2ETB8"/>
<feature type="compositionally biased region" description="Basic and acidic residues" evidence="2">
    <location>
        <begin position="543"/>
        <end position="555"/>
    </location>
</feature>
<dbReference type="EMBL" id="MCGR01000041">
    <property type="protein sequence ID" value="ORY74554.1"/>
    <property type="molecule type" value="Genomic_DNA"/>
</dbReference>
<proteinExistence type="predicted"/>
<feature type="compositionally biased region" description="Basic residues" evidence="2">
    <location>
        <begin position="633"/>
        <end position="654"/>
    </location>
</feature>
<protein>
    <submittedName>
        <fullName evidence="3">Uncharacterized protein</fullName>
    </submittedName>
</protein>